<organism evidence="8 9">
    <name type="scientific">candidate division TA06 bacterium DG_26</name>
    <dbReference type="NCBI Taxonomy" id="1703771"/>
    <lineage>
        <taxon>Bacteria</taxon>
        <taxon>Bacteria division TA06</taxon>
    </lineage>
</organism>
<sequence length="387" mass="42936">MRYAARSRRLRGEGAFEVLAKAKALERTGKPIIHLEIGQPDFDTPVHIKDAGIRAIREGQTKYTEAQGIPQLRQAVARYVEKTRGIEVSPDEVMIAPGVKPILFFTMLICVNAGDEVMYPCPGFPTYDTAIRFIGGVPVPVPLIEERGFTMDTREMEKLLTRRTKLVIVNSPHNPTGGAVTADDLERIADMAVRNDLLVLSDEIYSRLMYDGSFTSIAALPGMKERTIIADGFSKTYAMTGWRLGYGVMNGRLVDYMTKLMINANSCTAMFTQFAGIEALNGPQDEVERMREAYRTRRDLIVEGLNTIEGFSCVLPKGAFYVFPNVKALGKKSSDLADLLLHEAGVACLPGRAFGPFGEGYLRFTYANSVQNIERALERISNVVKKM</sequence>
<evidence type="ECO:0000256" key="2">
    <source>
        <dbReference type="ARBA" id="ARBA00007441"/>
    </source>
</evidence>
<dbReference type="AlphaFoldDB" id="A0A0S7WLB4"/>
<dbReference type="Proteomes" id="UP000051124">
    <property type="component" value="Unassembled WGS sequence"/>
</dbReference>
<proteinExistence type="inferred from homology"/>
<keyword evidence="5" id="KW-0663">Pyridoxal phosphate</keyword>
<dbReference type="PANTHER" id="PTHR46383:SF1">
    <property type="entry name" value="ASPARTATE AMINOTRANSFERASE"/>
    <property type="match status" value="1"/>
</dbReference>
<dbReference type="FunFam" id="3.40.640.10:FF:000033">
    <property type="entry name" value="Aspartate aminotransferase"/>
    <property type="match status" value="1"/>
</dbReference>
<dbReference type="GO" id="GO:0030170">
    <property type="term" value="F:pyridoxal phosphate binding"/>
    <property type="evidence" value="ECO:0007669"/>
    <property type="project" value="InterPro"/>
</dbReference>
<dbReference type="SUPFAM" id="SSF53383">
    <property type="entry name" value="PLP-dependent transferases"/>
    <property type="match status" value="1"/>
</dbReference>
<comment type="caution">
    <text evidence="8">The sequence shown here is derived from an EMBL/GenBank/DDBJ whole genome shotgun (WGS) entry which is preliminary data.</text>
</comment>
<dbReference type="GO" id="GO:0008483">
    <property type="term" value="F:transaminase activity"/>
    <property type="evidence" value="ECO:0007669"/>
    <property type="project" value="UniProtKB-KW"/>
</dbReference>
<evidence type="ECO:0000259" key="7">
    <source>
        <dbReference type="Pfam" id="PF00155"/>
    </source>
</evidence>
<evidence type="ECO:0000256" key="5">
    <source>
        <dbReference type="ARBA" id="ARBA00022898"/>
    </source>
</evidence>
<name>A0A0S7WLB4_UNCT6</name>
<dbReference type="InterPro" id="IPR050596">
    <property type="entry name" value="AspAT/PAT-like"/>
</dbReference>
<protein>
    <recommendedName>
        <fullName evidence="6">Aminotransferase</fullName>
        <ecNumber evidence="6">2.6.1.-</ecNumber>
    </recommendedName>
</protein>
<dbReference type="InterPro" id="IPR015421">
    <property type="entry name" value="PyrdxlP-dep_Trfase_major"/>
</dbReference>
<dbReference type="InterPro" id="IPR004838">
    <property type="entry name" value="NHTrfase_class1_PyrdxlP-BS"/>
</dbReference>
<keyword evidence="3 6" id="KW-0032">Aminotransferase</keyword>
<dbReference type="EMBL" id="LIZT01000009">
    <property type="protein sequence ID" value="KPJ50948.1"/>
    <property type="molecule type" value="Genomic_DNA"/>
</dbReference>
<evidence type="ECO:0000313" key="8">
    <source>
        <dbReference type="EMBL" id="KPJ50948.1"/>
    </source>
</evidence>
<dbReference type="PATRIC" id="fig|1703771.3.peg.74"/>
<evidence type="ECO:0000256" key="3">
    <source>
        <dbReference type="ARBA" id="ARBA00022576"/>
    </source>
</evidence>
<gene>
    <name evidence="8" type="ORF">AMJ40_01345</name>
</gene>
<comment type="cofactor">
    <cofactor evidence="1 6">
        <name>pyridoxal 5'-phosphate</name>
        <dbReference type="ChEBI" id="CHEBI:597326"/>
    </cofactor>
</comment>
<dbReference type="EC" id="2.6.1.-" evidence="6"/>
<feature type="domain" description="Aminotransferase class I/classII large" evidence="7">
    <location>
        <begin position="31"/>
        <end position="380"/>
    </location>
</feature>
<dbReference type="PANTHER" id="PTHR46383">
    <property type="entry name" value="ASPARTATE AMINOTRANSFERASE"/>
    <property type="match status" value="1"/>
</dbReference>
<evidence type="ECO:0000256" key="4">
    <source>
        <dbReference type="ARBA" id="ARBA00022679"/>
    </source>
</evidence>
<dbReference type="Pfam" id="PF00155">
    <property type="entry name" value="Aminotran_1_2"/>
    <property type="match status" value="1"/>
</dbReference>
<dbReference type="InterPro" id="IPR015424">
    <property type="entry name" value="PyrdxlP-dep_Trfase"/>
</dbReference>
<evidence type="ECO:0000256" key="6">
    <source>
        <dbReference type="RuleBase" id="RU000481"/>
    </source>
</evidence>
<dbReference type="PROSITE" id="PS00105">
    <property type="entry name" value="AA_TRANSFER_CLASS_1"/>
    <property type="match status" value="1"/>
</dbReference>
<evidence type="ECO:0000313" key="9">
    <source>
        <dbReference type="Proteomes" id="UP000051124"/>
    </source>
</evidence>
<dbReference type="InterPro" id="IPR004839">
    <property type="entry name" value="Aminotransferase_I/II_large"/>
</dbReference>
<accession>A0A0S7WLB4</accession>
<reference evidence="8 9" key="1">
    <citation type="journal article" date="2015" name="Microbiome">
        <title>Genomic resolution of linkages in carbon, nitrogen, and sulfur cycling among widespread estuary sediment bacteria.</title>
        <authorList>
            <person name="Baker B.J."/>
            <person name="Lazar C.S."/>
            <person name="Teske A.P."/>
            <person name="Dick G.J."/>
        </authorList>
    </citation>
    <scope>NUCLEOTIDE SEQUENCE [LARGE SCALE GENOMIC DNA]</scope>
    <source>
        <strain evidence="8">DG_26</strain>
    </source>
</reference>
<keyword evidence="4 6" id="KW-0808">Transferase</keyword>
<dbReference type="Gene3D" id="3.40.640.10">
    <property type="entry name" value="Type I PLP-dependent aspartate aminotransferase-like (Major domain)"/>
    <property type="match status" value="1"/>
</dbReference>
<comment type="similarity">
    <text evidence="2 6">Belongs to the class-I pyridoxal-phosphate-dependent aminotransferase family.</text>
</comment>
<evidence type="ECO:0000256" key="1">
    <source>
        <dbReference type="ARBA" id="ARBA00001933"/>
    </source>
</evidence>
<dbReference type="InterPro" id="IPR015422">
    <property type="entry name" value="PyrdxlP-dep_Trfase_small"/>
</dbReference>
<dbReference type="CDD" id="cd00609">
    <property type="entry name" value="AAT_like"/>
    <property type="match status" value="1"/>
</dbReference>
<dbReference type="Gene3D" id="3.90.1150.10">
    <property type="entry name" value="Aspartate Aminotransferase, domain 1"/>
    <property type="match status" value="1"/>
</dbReference>
<dbReference type="GO" id="GO:0006520">
    <property type="term" value="P:amino acid metabolic process"/>
    <property type="evidence" value="ECO:0007669"/>
    <property type="project" value="InterPro"/>
</dbReference>